<dbReference type="PANTHER" id="PTHR31989">
    <property type="entry name" value="NAC DOMAIN-CONTAINING PROTEIN 82-RELATED"/>
    <property type="match status" value="1"/>
</dbReference>
<evidence type="ECO:0000313" key="9">
    <source>
        <dbReference type="Proteomes" id="UP000323000"/>
    </source>
</evidence>
<evidence type="ECO:0000256" key="4">
    <source>
        <dbReference type="ARBA" id="ARBA00023163"/>
    </source>
</evidence>
<evidence type="ECO:0000256" key="1">
    <source>
        <dbReference type="ARBA" id="ARBA00004123"/>
    </source>
</evidence>
<evidence type="ECO:0000256" key="5">
    <source>
        <dbReference type="ARBA" id="ARBA00023242"/>
    </source>
</evidence>
<dbReference type="SUPFAM" id="SSF101941">
    <property type="entry name" value="NAC domain"/>
    <property type="match status" value="1"/>
</dbReference>
<feature type="region of interest" description="Disordered" evidence="6">
    <location>
        <begin position="340"/>
        <end position="372"/>
    </location>
</feature>
<accession>A0A5C7I0Y7</accession>
<name>A0A5C7I0Y7_9ROSI</name>
<dbReference type="GO" id="GO:0006355">
    <property type="term" value="P:regulation of DNA-templated transcription"/>
    <property type="evidence" value="ECO:0007669"/>
    <property type="project" value="InterPro"/>
</dbReference>
<proteinExistence type="predicted"/>
<dbReference type="GO" id="GO:0003677">
    <property type="term" value="F:DNA binding"/>
    <property type="evidence" value="ECO:0007669"/>
    <property type="project" value="UniProtKB-KW"/>
</dbReference>
<keyword evidence="3" id="KW-0238">DNA-binding</keyword>
<dbReference type="Pfam" id="PF02365">
    <property type="entry name" value="NAM"/>
    <property type="match status" value="1"/>
</dbReference>
<dbReference type="InterPro" id="IPR036093">
    <property type="entry name" value="NAC_dom_sf"/>
</dbReference>
<dbReference type="PROSITE" id="PS51005">
    <property type="entry name" value="NAC"/>
    <property type="match status" value="1"/>
</dbReference>
<comment type="subcellular location">
    <subcellularLocation>
        <location evidence="1">Nucleus</location>
    </subcellularLocation>
</comment>
<protein>
    <recommendedName>
        <fullName evidence="7">NAC domain-containing protein</fullName>
    </recommendedName>
</protein>
<dbReference type="InterPro" id="IPR003441">
    <property type="entry name" value="NAC-dom"/>
</dbReference>
<organism evidence="8 9">
    <name type="scientific">Acer yangbiense</name>
    <dbReference type="NCBI Taxonomy" id="1000413"/>
    <lineage>
        <taxon>Eukaryota</taxon>
        <taxon>Viridiplantae</taxon>
        <taxon>Streptophyta</taxon>
        <taxon>Embryophyta</taxon>
        <taxon>Tracheophyta</taxon>
        <taxon>Spermatophyta</taxon>
        <taxon>Magnoliopsida</taxon>
        <taxon>eudicotyledons</taxon>
        <taxon>Gunneridae</taxon>
        <taxon>Pentapetalae</taxon>
        <taxon>rosids</taxon>
        <taxon>malvids</taxon>
        <taxon>Sapindales</taxon>
        <taxon>Sapindaceae</taxon>
        <taxon>Hippocastanoideae</taxon>
        <taxon>Acereae</taxon>
        <taxon>Acer</taxon>
    </lineage>
</organism>
<gene>
    <name evidence="8" type="ORF">EZV62_009804</name>
</gene>
<evidence type="ECO:0000256" key="6">
    <source>
        <dbReference type="SAM" id="MobiDB-lite"/>
    </source>
</evidence>
<evidence type="ECO:0000313" key="8">
    <source>
        <dbReference type="EMBL" id="TXG62810.1"/>
    </source>
</evidence>
<comment type="caution">
    <text evidence="8">The sequence shown here is derived from an EMBL/GenBank/DDBJ whole genome shotgun (WGS) entry which is preliminary data.</text>
</comment>
<feature type="compositionally biased region" description="Polar residues" evidence="6">
    <location>
        <begin position="349"/>
        <end position="369"/>
    </location>
</feature>
<keyword evidence="9" id="KW-1185">Reference proteome</keyword>
<keyword evidence="5" id="KW-0539">Nucleus</keyword>
<dbReference type="AlphaFoldDB" id="A0A5C7I0Y7"/>
<reference evidence="9" key="1">
    <citation type="journal article" date="2019" name="Gigascience">
        <title>De novo genome assembly of the endangered Acer yangbiense, a plant species with extremely small populations endemic to Yunnan Province, China.</title>
        <authorList>
            <person name="Yang J."/>
            <person name="Wariss H.M."/>
            <person name="Tao L."/>
            <person name="Zhang R."/>
            <person name="Yun Q."/>
            <person name="Hollingsworth P."/>
            <person name="Dao Z."/>
            <person name="Luo G."/>
            <person name="Guo H."/>
            <person name="Ma Y."/>
            <person name="Sun W."/>
        </authorList>
    </citation>
    <scope>NUCLEOTIDE SEQUENCE [LARGE SCALE GENOMIC DNA]</scope>
    <source>
        <strain evidence="9">cv. Malutang</strain>
    </source>
</reference>
<dbReference type="Gene3D" id="2.170.150.80">
    <property type="entry name" value="NAC domain"/>
    <property type="match status" value="1"/>
</dbReference>
<dbReference type="EMBL" id="VAHF01000004">
    <property type="protein sequence ID" value="TXG62810.1"/>
    <property type="molecule type" value="Genomic_DNA"/>
</dbReference>
<feature type="domain" description="NAC" evidence="7">
    <location>
        <begin position="7"/>
        <end position="163"/>
    </location>
</feature>
<sequence>MAASFRIPMGYRFQPTDEELVTYFLFNKIFAETDDPFNDIEKFSVREGDLYGSQDPCDMWKLYGGDYLEDGKPLYLFTRLKKVSSNGSRISRRVGLGTWAGEDSGDTITSQNYVVGVKKRFRYENKKSPDNGAWIMHEFAVDPTLLRQHQKPDDIVLCRMKKNPVAEKKKKKKRKLQQVLNSEPCMSSKRSKLVEPQPVPILVQQYQQQAEFNSHTGSNILQSETEVVDSRLMFDPDHELLFSLEEEDSRLMFSPEEEELLLNGTILEQLLESDNISDDEQCMWSMLVEPPPVPISVQQEAEFNSQHTGSNIETEPLGARSLEEEELLYSIELDQLLESDDEPKAAETQEISAAESSPSTIDPADTTSLMFDPQEFLLDSLDLGDYGY</sequence>
<evidence type="ECO:0000256" key="3">
    <source>
        <dbReference type="ARBA" id="ARBA00023125"/>
    </source>
</evidence>
<dbReference type="GO" id="GO:0005634">
    <property type="term" value="C:nucleus"/>
    <property type="evidence" value="ECO:0007669"/>
    <property type="project" value="UniProtKB-SubCell"/>
</dbReference>
<evidence type="ECO:0000259" key="7">
    <source>
        <dbReference type="PROSITE" id="PS51005"/>
    </source>
</evidence>
<keyword evidence="4" id="KW-0804">Transcription</keyword>
<keyword evidence="2" id="KW-0805">Transcription regulation</keyword>
<evidence type="ECO:0000256" key="2">
    <source>
        <dbReference type="ARBA" id="ARBA00023015"/>
    </source>
</evidence>
<dbReference type="Proteomes" id="UP000323000">
    <property type="component" value="Chromosome 4"/>
</dbReference>
<dbReference type="OrthoDB" id="1707398at2759"/>